<reference evidence="2 3" key="1">
    <citation type="submission" date="2017-10" db="EMBL/GenBank/DDBJ databases">
        <title>Novel microbial diversity and functional potential in the marine mammal oral microbiome.</title>
        <authorList>
            <person name="Dudek N.K."/>
            <person name="Sun C.L."/>
            <person name="Burstein D."/>
            <person name="Kantor R.S."/>
            <person name="Aliaga Goltsman D.S."/>
            <person name="Bik E.M."/>
            <person name="Thomas B.C."/>
            <person name="Banfield J.F."/>
            <person name="Relman D.A."/>
        </authorList>
    </citation>
    <scope>NUCLEOTIDE SEQUENCE [LARGE SCALE GENOMIC DNA]</scope>
    <source>
        <strain evidence="2">DOLJORAL78_47_16</strain>
    </source>
</reference>
<comment type="caution">
    <text evidence="2">The sequence shown here is derived from an EMBL/GenBank/DDBJ whole genome shotgun (WGS) entry which is preliminary data.</text>
</comment>
<dbReference type="Pfam" id="PF20256">
    <property type="entry name" value="MoCoBD_2"/>
    <property type="match status" value="1"/>
</dbReference>
<name>A0A2G6KFW6_9BACT</name>
<dbReference type="InterPro" id="IPR046867">
    <property type="entry name" value="AldOxase/xan_DH_MoCoBD2"/>
</dbReference>
<protein>
    <recommendedName>
        <fullName evidence="1">Aldehyde oxidase/xanthine dehydrogenase second molybdopterin binding domain-containing protein</fullName>
    </recommendedName>
</protein>
<evidence type="ECO:0000313" key="3">
    <source>
        <dbReference type="Proteomes" id="UP000230821"/>
    </source>
</evidence>
<dbReference type="Proteomes" id="UP000230821">
    <property type="component" value="Unassembled WGS sequence"/>
</dbReference>
<dbReference type="GO" id="GO:0016491">
    <property type="term" value="F:oxidoreductase activity"/>
    <property type="evidence" value="ECO:0007669"/>
    <property type="project" value="InterPro"/>
</dbReference>
<evidence type="ECO:0000259" key="1">
    <source>
        <dbReference type="Pfam" id="PF20256"/>
    </source>
</evidence>
<dbReference type="AlphaFoldDB" id="A0A2G6KFW6"/>
<feature type="domain" description="Aldehyde oxidase/xanthine dehydrogenase second molybdopterin binding" evidence="1">
    <location>
        <begin position="3"/>
        <end position="62"/>
    </location>
</feature>
<dbReference type="EMBL" id="PDSK01000086">
    <property type="protein sequence ID" value="PIE34525.1"/>
    <property type="molecule type" value="Genomic_DNA"/>
</dbReference>
<proteinExistence type="predicted"/>
<dbReference type="PANTHER" id="PTHR47495">
    <property type="entry name" value="ALDEHYDE DEHYDROGENASE"/>
    <property type="match status" value="1"/>
</dbReference>
<evidence type="ECO:0000313" key="2">
    <source>
        <dbReference type="EMBL" id="PIE34525.1"/>
    </source>
</evidence>
<dbReference type="SUPFAM" id="SSF56003">
    <property type="entry name" value="Molybdenum cofactor-binding domain"/>
    <property type="match status" value="1"/>
</dbReference>
<sequence length="124" mass="13068">MLQKVISASDTGRPVNPQAVEGQIEGGAVMGLGYALSEECKQEKGRLISDAYGKLGLRRIGQTPEIESIIIENPHAEGPYGAKGMGELPLSAGAPAVVHAIHDALGVWITSLPVTPEKIRNCLQ</sequence>
<gene>
    <name evidence="2" type="ORF">CSA56_07555</name>
</gene>
<organism evidence="2 3">
    <name type="scientific">candidate division KSB3 bacterium</name>
    <dbReference type="NCBI Taxonomy" id="2044937"/>
    <lineage>
        <taxon>Bacteria</taxon>
        <taxon>candidate division KSB3</taxon>
    </lineage>
</organism>
<dbReference type="InterPro" id="IPR037165">
    <property type="entry name" value="AldOxase/xan_DH_Mopterin-bd_sf"/>
</dbReference>
<dbReference type="PANTHER" id="PTHR47495:SF2">
    <property type="entry name" value="ALDEHYDE DEHYDROGENASE"/>
    <property type="match status" value="1"/>
</dbReference>
<dbReference type="Gene3D" id="3.30.365.10">
    <property type="entry name" value="Aldehyde oxidase/xanthine dehydrogenase, molybdopterin binding domain"/>
    <property type="match status" value="1"/>
</dbReference>
<dbReference type="InterPro" id="IPR052516">
    <property type="entry name" value="N-heterocyclic_Hydroxylase"/>
</dbReference>
<accession>A0A2G6KFW6</accession>